<evidence type="ECO:0000256" key="2">
    <source>
        <dbReference type="SAM" id="MobiDB-lite"/>
    </source>
</evidence>
<gene>
    <name evidence="4" type="ORF">PAPYR_8548</name>
</gene>
<evidence type="ECO:0000256" key="1">
    <source>
        <dbReference type="SAM" id="Coils"/>
    </source>
</evidence>
<accession>A0ABQ8UFU1</accession>
<name>A0ABQ8UFU1_9EUKA</name>
<protein>
    <submittedName>
        <fullName evidence="4">Uncharacterized protein</fullName>
    </submittedName>
</protein>
<evidence type="ECO:0000256" key="3">
    <source>
        <dbReference type="SAM" id="SignalP"/>
    </source>
</evidence>
<reference evidence="4" key="1">
    <citation type="journal article" date="2022" name="bioRxiv">
        <title>Genomics of Preaxostyla Flagellates Illuminates Evolutionary Transitions and the Path Towards Mitochondrial Loss.</title>
        <authorList>
            <person name="Novak L.V.F."/>
            <person name="Treitli S.C."/>
            <person name="Pyrih J."/>
            <person name="Halakuc P."/>
            <person name="Pipaliya S.V."/>
            <person name="Vacek V."/>
            <person name="Brzon O."/>
            <person name="Soukal P."/>
            <person name="Eme L."/>
            <person name="Dacks J.B."/>
            <person name="Karnkowska A."/>
            <person name="Elias M."/>
            <person name="Hampl V."/>
        </authorList>
    </citation>
    <scope>NUCLEOTIDE SEQUENCE</scope>
    <source>
        <strain evidence="4">RCP-MX</strain>
    </source>
</reference>
<sequence length="250" mass="27974">MKKKLFYGTVLLLPLLSIVAAKLFWRKDLKDADTIESKAKALGQHLADQRKLATEVLKGHTKEDLKVKQEPAKTGIPKEIHDLGRTSDEALKKATQAATTNLPSAEETKEALSHLTQETATEAIEKTAEHATEVGRHIPTVEEAKELLRHIGHRTRDTATENLEKEATEADRLHRAREKLDELRHLGHHAHQKTAEGLHGMKQSAEESLIPHEHEPPTVDHVDKLTIQQAQEAQEAQEARRLPNVDTEAV</sequence>
<evidence type="ECO:0000313" key="5">
    <source>
        <dbReference type="Proteomes" id="UP001141327"/>
    </source>
</evidence>
<proteinExistence type="predicted"/>
<dbReference type="EMBL" id="JAPMOS010000076">
    <property type="protein sequence ID" value="KAJ4456260.1"/>
    <property type="molecule type" value="Genomic_DNA"/>
</dbReference>
<keyword evidence="1" id="KW-0175">Coiled coil</keyword>
<keyword evidence="3" id="KW-0732">Signal</keyword>
<keyword evidence="5" id="KW-1185">Reference proteome</keyword>
<organism evidence="4 5">
    <name type="scientific">Paratrimastix pyriformis</name>
    <dbReference type="NCBI Taxonomy" id="342808"/>
    <lineage>
        <taxon>Eukaryota</taxon>
        <taxon>Metamonada</taxon>
        <taxon>Preaxostyla</taxon>
        <taxon>Paratrimastigidae</taxon>
        <taxon>Paratrimastix</taxon>
    </lineage>
</organism>
<feature type="signal peptide" evidence="3">
    <location>
        <begin position="1"/>
        <end position="21"/>
    </location>
</feature>
<dbReference type="Proteomes" id="UP001141327">
    <property type="component" value="Unassembled WGS sequence"/>
</dbReference>
<feature type="chain" id="PRO_5047047521" evidence="3">
    <location>
        <begin position="22"/>
        <end position="250"/>
    </location>
</feature>
<feature type="coiled-coil region" evidence="1">
    <location>
        <begin position="156"/>
        <end position="183"/>
    </location>
</feature>
<comment type="caution">
    <text evidence="4">The sequence shown here is derived from an EMBL/GenBank/DDBJ whole genome shotgun (WGS) entry which is preliminary data.</text>
</comment>
<feature type="region of interest" description="Disordered" evidence="2">
    <location>
        <begin position="227"/>
        <end position="250"/>
    </location>
</feature>
<evidence type="ECO:0000313" key="4">
    <source>
        <dbReference type="EMBL" id="KAJ4456260.1"/>
    </source>
</evidence>